<gene>
    <name evidence="1" type="ORF">TM448A01213_0005</name>
    <name evidence="2" type="ORF">TM448B00810_0027</name>
</gene>
<evidence type="ECO:0000313" key="1">
    <source>
        <dbReference type="EMBL" id="QJA48972.1"/>
    </source>
</evidence>
<dbReference type="EMBL" id="MT144662">
    <property type="protein sequence ID" value="QJH96794.1"/>
    <property type="molecule type" value="Genomic_DNA"/>
</dbReference>
<dbReference type="EMBL" id="MT144112">
    <property type="protein sequence ID" value="QJA48972.1"/>
    <property type="molecule type" value="Genomic_DNA"/>
</dbReference>
<sequence>MPREAKYRCKHCGRVLLRRSTKQWIANWCYTTGRDVHLMRLKPRKPRKHK</sequence>
<organism evidence="1">
    <name type="scientific">viral metagenome</name>
    <dbReference type="NCBI Taxonomy" id="1070528"/>
    <lineage>
        <taxon>unclassified sequences</taxon>
        <taxon>metagenomes</taxon>
        <taxon>organismal metagenomes</taxon>
    </lineage>
</organism>
<protein>
    <submittedName>
        <fullName evidence="1">Uncharacterized protein</fullName>
    </submittedName>
</protein>
<dbReference type="AlphaFoldDB" id="A0A6H1ZNC2"/>
<evidence type="ECO:0000313" key="2">
    <source>
        <dbReference type="EMBL" id="QJH96794.1"/>
    </source>
</evidence>
<proteinExistence type="predicted"/>
<name>A0A6H1ZNC2_9ZZZZ</name>
<reference evidence="1" key="1">
    <citation type="submission" date="2020-03" db="EMBL/GenBank/DDBJ databases">
        <title>The deep terrestrial virosphere.</title>
        <authorList>
            <person name="Holmfeldt K."/>
            <person name="Nilsson E."/>
            <person name="Simone D."/>
            <person name="Lopez-Fernandez M."/>
            <person name="Wu X."/>
            <person name="de Brujin I."/>
            <person name="Lundin D."/>
            <person name="Andersson A."/>
            <person name="Bertilsson S."/>
            <person name="Dopson M."/>
        </authorList>
    </citation>
    <scope>NUCLEOTIDE SEQUENCE</scope>
    <source>
        <strain evidence="1">TM448A01213</strain>
        <strain evidence="2">TM448B00810</strain>
    </source>
</reference>
<accession>A0A6H1ZNC2</accession>